<accession>A0A4Q9MUJ2</accession>
<feature type="compositionally biased region" description="Polar residues" evidence="1">
    <location>
        <begin position="214"/>
        <end position="229"/>
    </location>
</feature>
<gene>
    <name evidence="2" type="ORF">BD311DRAFT_163519</name>
</gene>
<organism evidence="2">
    <name type="scientific">Dichomitus squalens</name>
    <dbReference type="NCBI Taxonomy" id="114155"/>
    <lineage>
        <taxon>Eukaryota</taxon>
        <taxon>Fungi</taxon>
        <taxon>Dikarya</taxon>
        <taxon>Basidiomycota</taxon>
        <taxon>Agaricomycotina</taxon>
        <taxon>Agaricomycetes</taxon>
        <taxon>Polyporales</taxon>
        <taxon>Polyporaceae</taxon>
        <taxon>Dichomitus</taxon>
    </lineage>
</organism>
<name>A0A4Q9MUJ2_9APHY</name>
<evidence type="ECO:0000313" key="2">
    <source>
        <dbReference type="EMBL" id="TBU31017.1"/>
    </source>
</evidence>
<feature type="region of interest" description="Disordered" evidence="1">
    <location>
        <begin position="201"/>
        <end position="229"/>
    </location>
</feature>
<protein>
    <submittedName>
        <fullName evidence="2">Uncharacterized protein</fullName>
    </submittedName>
</protein>
<reference evidence="2" key="1">
    <citation type="submission" date="2019-01" db="EMBL/GenBank/DDBJ databases">
        <title>Draft genome sequences of three monokaryotic isolates of the white-rot basidiomycete fungus Dichomitus squalens.</title>
        <authorList>
            <consortium name="DOE Joint Genome Institute"/>
            <person name="Lopez S.C."/>
            <person name="Andreopoulos B."/>
            <person name="Pangilinan J."/>
            <person name="Lipzen A."/>
            <person name="Riley R."/>
            <person name="Ahrendt S."/>
            <person name="Ng V."/>
            <person name="Barry K."/>
            <person name="Daum C."/>
            <person name="Grigoriev I.V."/>
            <person name="Hilden K.S."/>
            <person name="Makela M.R."/>
            <person name="de Vries R.P."/>
        </authorList>
    </citation>
    <scope>NUCLEOTIDE SEQUENCE [LARGE SCALE GENOMIC DNA]</scope>
    <source>
        <strain evidence="2">OM18370.1</strain>
    </source>
</reference>
<dbReference type="Proteomes" id="UP000292957">
    <property type="component" value="Unassembled WGS sequence"/>
</dbReference>
<dbReference type="EMBL" id="ML143402">
    <property type="protein sequence ID" value="TBU31017.1"/>
    <property type="molecule type" value="Genomic_DNA"/>
</dbReference>
<evidence type="ECO:0000256" key="1">
    <source>
        <dbReference type="SAM" id="MobiDB-lite"/>
    </source>
</evidence>
<sequence length="229" mass="25287">MDDPCRGASMRMGNVTTHAAASAVLPSFDLVYWPSWKPSQCSTSCSSLLFMCIQLPTSSSRDTQNAQSERRRRLDRLWWPGGWNSGCQRTGQARCVLGADGNRPIRASRASLIVCVRTCRTRSTDATTPLAGATMGDASQHSVASAYVTRPRRTPQKNAGRGASWTRHRQARLGSVREHTRMSVLGDLVRRDRHAQTCIDDKQRRQTRARVVASSRTAHGLQASSRSTC</sequence>
<proteinExistence type="predicted"/>
<dbReference type="AlphaFoldDB" id="A0A4Q9MUJ2"/>